<protein>
    <submittedName>
        <fullName evidence="3">Hemagglutinin/hemolysin-related protein</fullName>
    </submittedName>
</protein>
<dbReference type="Proteomes" id="UP000078250">
    <property type="component" value="Unassembled WGS sequence"/>
</dbReference>
<dbReference type="NCBIfam" id="TIGR01901">
    <property type="entry name" value="adhes_NPXG"/>
    <property type="match status" value="1"/>
</dbReference>
<sequence length="173" mass="18657">MIFSKKNLNMFSVALALLSTGAYADQSSVLLAPQSEQGGDTSPTLEVYYDASSPKIVYHDASGNIVVERAGKPAITINHANDDGVSHIYYNKFNVPHIGLTLHNNSQADLIINEVVSNEPSLLRGELSVLGKKADVFIANPNGISCYDCSFSGVNDIKLITGSSQEQFSKEFD</sequence>
<dbReference type="AlphaFoldDB" id="A0AAJ3HRG1"/>
<dbReference type="SUPFAM" id="SSF51126">
    <property type="entry name" value="Pectin lyase-like"/>
    <property type="match status" value="1"/>
</dbReference>
<evidence type="ECO:0000313" key="4">
    <source>
        <dbReference type="Proteomes" id="UP000078250"/>
    </source>
</evidence>
<dbReference type="RefSeq" id="WP_064720379.1">
    <property type="nucleotide sequence ID" value="NZ_LXEV01000027.1"/>
</dbReference>
<feature type="domain" description="Filamentous haemagglutinin FhaB/tRNA nuclease CdiA-like TPS" evidence="2">
    <location>
        <begin position="69"/>
        <end position="169"/>
    </location>
</feature>
<dbReference type="EMBL" id="LXEV01000027">
    <property type="protein sequence ID" value="OAT46172.1"/>
    <property type="molecule type" value="Genomic_DNA"/>
</dbReference>
<organism evidence="3 4">
    <name type="scientific">Proteus hauseri ATCC 700826</name>
    <dbReference type="NCBI Taxonomy" id="1354271"/>
    <lineage>
        <taxon>Bacteria</taxon>
        <taxon>Pseudomonadati</taxon>
        <taxon>Pseudomonadota</taxon>
        <taxon>Gammaproteobacteria</taxon>
        <taxon>Enterobacterales</taxon>
        <taxon>Morganellaceae</taxon>
        <taxon>Proteus</taxon>
    </lineage>
</organism>
<dbReference type="Pfam" id="PF05860">
    <property type="entry name" value="TPS"/>
    <property type="match status" value="1"/>
</dbReference>
<dbReference type="InterPro" id="IPR012334">
    <property type="entry name" value="Pectin_lyas_fold"/>
</dbReference>
<feature type="signal peptide" evidence="1">
    <location>
        <begin position="1"/>
        <end position="24"/>
    </location>
</feature>
<evidence type="ECO:0000256" key="1">
    <source>
        <dbReference type="SAM" id="SignalP"/>
    </source>
</evidence>
<dbReference type="InterPro" id="IPR011050">
    <property type="entry name" value="Pectin_lyase_fold/virulence"/>
</dbReference>
<keyword evidence="4" id="KW-1185">Reference proteome</keyword>
<dbReference type="SMART" id="SM00912">
    <property type="entry name" value="Haemagg_act"/>
    <property type="match status" value="1"/>
</dbReference>
<name>A0AAJ3HRG1_PROHU</name>
<evidence type="ECO:0000259" key="2">
    <source>
        <dbReference type="SMART" id="SM00912"/>
    </source>
</evidence>
<dbReference type="Gene3D" id="2.160.20.10">
    <property type="entry name" value="Single-stranded right-handed beta-helix, Pectin lyase-like"/>
    <property type="match status" value="1"/>
</dbReference>
<gene>
    <name evidence="3" type="ORF">M997_2427</name>
</gene>
<accession>A0AAJ3HRG1</accession>
<feature type="chain" id="PRO_5042572053" evidence="1">
    <location>
        <begin position="25"/>
        <end position="173"/>
    </location>
</feature>
<proteinExistence type="predicted"/>
<dbReference type="InterPro" id="IPR008638">
    <property type="entry name" value="FhaB/CdiA-like_TPS"/>
</dbReference>
<keyword evidence="1" id="KW-0732">Signal</keyword>
<evidence type="ECO:0000313" key="3">
    <source>
        <dbReference type="EMBL" id="OAT46172.1"/>
    </source>
</evidence>
<reference evidence="3 4" key="1">
    <citation type="submission" date="2016-04" db="EMBL/GenBank/DDBJ databases">
        <title>ATOL: Assembling a taxonomically balanced genome-scale reconstruction of the evolutionary history of the Enterobacteriaceae.</title>
        <authorList>
            <person name="Plunkett G.III."/>
            <person name="Neeno-Eckwall E.C."/>
            <person name="Glasner J.D."/>
            <person name="Perna N.T."/>
        </authorList>
    </citation>
    <scope>NUCLEOTIDE SEQUENCE [LARGE SCALE GENOMIC DNA]</scope>
    <source>
        <strain evidence="3 4">ATCC 700826</strain>
    </source>
</reference>
<comment type="caution">
    <text evidence="3">The sequence shown here is derived from an EMBL/GenBank/DDBJ whole genome shotgun (WGS) entry which is preliminary data.</text>
</comment>